<comment type="caution">
    <text evidence="8">The sequence shown here is derived from an EMBL/GenBank/DDBJ whole genome shotgun (WGS) entry which is preliminary data.</text>
</comment>
<keyword evidence="4 7" id="KW-0812">Transmembrane</keyword>
<keyword evidence="3" id="KW-1003">Cell membrane</keyword>
<evidence type="ECO:0000256" key="2">
    <source>
        <dbReference type="ARBA" id="ARBA00008929"/>
    </source>
</evidence>
<proteinExistence type="inferred from homology"/>
<dbReference type="InterPro" id="IPR052049">
    <property type="entry name" value="Electron_transfer_protein"/>
</dbReference>
<organism evidence="8 9">
    <name type="scientific">Adlercreutzia caecimuris</name>
    <dbReference type="NCBI Taxonomy" id="671266"/>
    <lineage>
        <taxon>Bacteria</taxon>
        <taxon>Bacillati</taxon>
        <taxon>Actinomycetota</taxon>
        <taxon>Coriobacteriia</taxon>
        <taxon>Eggerthellales</taxon>
        <taxon>Eggerthellaceae</taxon>
        <taxon>Adlercreutzia</taxon>
    </lineage>
</organism>
<feature type="transmembrane region" description="Helical" evidence="7">
    <location>
        <begin position="356"/>
        <end position="376"/>
    </location>
</feature>
<dbReference type="AlphaFoldDB" id="A0A4S4G7K6"/>
<evidence type="ECO:0000256" key="5">
    <source>
        <dbReference type="ARBA" id="ARBA00022989"/>
    </source>
</evidence>
<feature type="transmembrane region" description="Helical" evidence="7">
    <location>
        <begin position="326"/>
        <end position="344"/>
    </location>
</feature>
<keyword evidence="6 7" id="KW-0472">Membrane</keyword>
<feature type="transmembrane region" description="Helical" evidence="7">
    <location>
        <begin position="137"/>
        <end position="160"/>
    </location>
</feature>
<reference evidence="8 9" key="1">
    <citation type="submission" date="2019-04" db="EMBL/GenBank/DDBJ databases">
        <title>Microbes associate with the intestines of laboratory mice.</title>
        <authorList>
            <person name="Navarre W."/>
            <person name="Wong E."/>
            <person name="Huang K.C."/>
            <person name="Tropini C."/>
            <person name="Ng K."/>
            <person name="Yu B."/>
        </authorList>
    </citation>
    <scope>NUCLEOTIDE SEQUENCE [LARGE SCALE GENOMIC DNA]</scope>
    <source>
        <strain evidence="8 9">NM80_B27</strain>
    </source>
</reference>
<feature type="transmembrane region" description="Helical" evidence="7">
    <location>
        <begin position="180"/>
        <end position="202"/>
    </location>
</feature>
<keyword evidence="5 7" id="KW-1133">Transmembrane helix</keyword>
<sequence>MCSWRRCAGRSSPIRPIPSICRPTSASATACCAWNRGSVSRLDGGVFQRPLSAIPLLVSVPCCHILFCAIVSYFAKACETERGRPVFGELVAAYLFLAGVGAGGIAAASLADLLFVKAPFGAAAASSVAEAPAAERLVSLVLAAALGALAMGTGCLVADLGRIDRVLALFFTPAFTLMNVGAWALAALLAVGAVLALGRFAYLPWLGRRTMMALEVAAVVLACAVAVYAGLLLQGLAGVRLWASPWVPVLFVLSAASCGCVLFAGCSLFVEADGRTAALGRAILRVDAAIVAAEAAAAALFFAQAATSGHPGVVASVASLEGGAAALPWWGGFVLCGLAAPLAIEGALWLRERWGAGSGLAAPAGVGGLVSAPAPAFDAPPAVLAALALAVLVGGAGLRWAVVEAGAQRPLELQDVEDVAGTESFGSGLVAEASGAAVDGGAAAAEVADGEAAASNNRASFPMREDFSLWSS</sequence>
<evidence type="ECO:0000256" key="7">
    <source>
        <dbReference type="SAM" id="Phobius"/>
    </source>
</evidence>
<protein>
    <recommendedName>
        <fullName evidence="10">Polysulfide reductase</fullName>
    </recommendedName>
</protein>
<feature type="transmembrane region" description="Helical" evidence="7">
    <location>
        <begin position="214"/>
        <end position="237"/>
    </location>
</feature>
<feature type="transmembrane region" description="Helical" evidence="7">
    <location>
        <begin position="382"/>
        <end position="402"/>
    </location>
</feature>
<feature type="transmembrane region" description="Helical" evidence="7">
    <location>
        <begin position="51"/>
        <end position="74"/>
    </location>
</feature>
<evidence type="ECO:0000256" key="3">
    <source>
        <dbReference type="ARBA" id="ARBA00022475"/>
    </source>
</evidence>
<comment type="subcellular location">
    <subcellularLocation>
        <location evidence="1">Cell membrane</location>
        <topology evidence="1">Multi-pass membrane protein</topology>
    </subcellularLocation>
</comment>
<evidence type="ECO:0008006" key="10">
    <source>
        <dbReference type="Google" id="ProtNLM"/>
    </source>
</evidence>
<dbReference type="Proteomes" id="UP000308978">
    <property type="component" value="Unassembled WGS sequence"/>
</dbReference>
<dbReference type="PANTHER" id="PTHR34856:SF2">
    <property type="entry name" value="PROTEIN NRFD"/>
    <property type="match status" value="1"/>
</dbReference>
<evidence type="ECO:0000256" key="4">
    <source>
        <dbReference type="ARBA" id="ARBA00022692"/>
    </source>
</evidence>
<feature type="transmembrane region" description="Helical" evidence="7">
    <location>
        <begin position="249"/>
        <end position="270"/>
    </location>
</feature>
<dbReference type="EMBL" id="SSTJ01000001">
    <property type="protein sequence ID" value="THG38858.1"/>
    <property type="molecule type" value="Genomic_DNA"/>
</dbReference>
<dbReference type="Gene3D" id="1.20.1630.10">
    <property type="entry name" value="Formate dehydrogenase/DMSO reductase domain"/>
    <property type="match status" value="1"/>
</dbReference>
<evidence type="ECO:0000313" key="9">
    <source>
        <dbReference type="Proteomes" id="UP000308978"/>
    </source>
</evidence>
<evidence type="ECO:0000256" key="1">
    <source>
        <dbReference type="ARBA" id="ARBA00004651"/>
    </source>
</evidence>
<gene>
    <name evidence="8" type="ORF">E5986_00755</name>
</gene>
<evidence type="ECO:0000256" key="6">
    <source>
        <dbReference type="ARBA" id="ARBA00023136"/>
    </source>
</evidence>
<dbReference type="Pfam" id="PF03916">
    <property type="entry name" value="NrfD"/>
    <property type="match status" value="1"/>
</dbReference>
<name>A0A4S4G7K6_9ACTN</name>
<evidence type="ECO:0000313" key="8">
    <source>
        <dbReference type="EMBL" id="THG38858.1"/>
    </source>
</evidence>
<feature type="transmembrane region" description="Helical" evidence="7">
    <location>
        <begin position="94"/>
        <end position="116"/>
    </location>
</feature>
<feature type="transmembrane region" description="Helical" evidence="7">
    <location>
        <begin position="282"/>
        <end position="306"/>
    </location>
</feature>
<accession>A0A4S4G7K6</accession>
<dbReference type="PANTHER" id="PTHR34856">
    <property type="entry name" value="PROTEIN NRFD"/>
    <property type="match status" value="1"/>
</dbReference>
<comment type="similarity">
    <text evidence="2">Belongs to the NrfD family.</text>
</comment>
<dbReference type="InterPro" id="IPR005614">
    <property type="entry name" value="NrfD-like"/>
</dbReference>
<dbReference type="GO" id="GO:0005886">
    <property type="term" value="C:plasma membrane"/>
    <property type="evidence" value="ECO:0007669"/>
    <property type="project" value="UniProtKB-SubCell"/>
</dbReference>